<dbReference type="EMBL" id="UINC01080461">
    <property type="protein sequence ID" value="SVC23416.1"/>
    <property type="molecule type" value="Genomic_DNA"/>
</dbReference>
<gene>
    <name evidence="1" type="ORF">METZ01_LOCUS276270</name>
</gene>
<name>A0A382KH66_9ZZZZ</name>
<organism evidence="1">
    <name type="scientific">marine metagenome</name>
    <dbReference type="NCBI Taxonomy" id="408172"/>
    <lineage>
        <taxon>unclassified sequences</taxon>
        <taxon>metagenomes</taxon>
        <taxon>ecological metagenomes</taxon>
    </lineage>
</organism>
<proteinExistence type="predicted"/>
<sequence length="110" mass="13655">MIRWTYMKFYNLHSNFPRSTFILWCARCFRDVFHGYERFCVKREYIIFEPYLIDKAIAVSETRLKTLQESNAPKAFIEQEKQILVKRKWIKHQGYESMDEWYNIDPRHHQ</sequence>
<reference evidence="1" key="1">
    <citation type="submission" date="2018-05" db="EMBL/GenBank/DDBJ databases">
        <authorList>
            <person name="Lanie J.A."/>
            <person name="Ng W.-L."/>
            <person name="Kazmierczak K.M."/>
            <person name="Andrzejewski T.M."/>
            <person name="Davidsen T.M."/>
            <person name="Wayne K.J."/>
            <person name="Tettelin H."/>
            <person name="Glass J.I."/>
            <person name="Rusch D."/>
            <person name="Podicherti R."/>
            <person name="Tsui H.-C.T."/>
            <person name="Winkler M.E."/>
        </authorList>
    </citation>
    <scope>NUCLEOTIDE SEQUENCE</scope>
</reference>
<accession>A0A382KH66</accession>
<dbReference type="AlphaFoldDB" id="A0A382KH66"/>
<evidence type="ECO:0000313" key="1">
    <source>
        <dbReference type="EMBL" id="SVC23416.1"/>
    </source>
</evidence>
<protein>
    <submittedName>
        <fullName evidence="1">Uncharacterized protein</fullName>
    </submittedName>
</protein>